<dbReference type="AlphaFoldDB" id="A0A0V1BNE9"/>
<dbReference type="InParanoid" id="A0A0V1BNE9"/>
<dbReference type="OrthoDB" id="10356374at2759"/>
<dbReference type="EMBL" id="JYDH01000026">
    <property type="protein sequence ID" value="KRY38401.1"/>
    <property type="molecule type" value="Genomic_DNA"/>
</dbReference>
<organism evidence="1 2">
    <name type="scientific">Trichinella spiralis</name>
    <name type="common">Trichina worm</name>
    <dbReference type="NCBI Taxonomy" id="6334"/>
    <lineage>
        <taxon>Eukaryota</taxon>
        <taxon>Metazoa</taxon>
        <taxon>Ecdysozoa</taxon>
        <taxon>Nematoda</taxon>
        <taxon>Enoplea</taxon>
        <taxon>Dorylaimia</taxon>
        <taxon>Trichinellida</taxon>
        <taxon>Trichinellidae</taxon>
        <taxon>Trichinella</taxon>
    </lineage>
</organism>
<accession>A0A0V1BNE9</accession>
<evidence type="ECO:0000313" key="2">
    <source>
        <dbReference type="Proteomes" id="UP000054776"/>
    </source>
</evidence>
<name>A0A0V1BNE9_TRISP</name>
<dbReference type="Proteomes" id="UP000054776">
    <property type="component" value="Unassembled WGS sequence"/>
</dbReference>
<sequence length="142" mass="16839">MRWYRGIDLFIQRLQATGLRIFWSPPKHHVYPLPACNALHNKRRPVPNLNNIPAGLGDQPLLTARQFHKNQTFPTTETVYIILQKKERFYKILLRIMFYTYNFSLNEMNDLQKAAQVQLQPACENIVWPYKCGARCFRFGRL</sequence>
<evidence type="ECO:0000313" key="1">
    <source>
        <dbReference type="EMBL" id="KRY38401.1"/>
    </source>
</evidence>
<keyword evidence="2" id="KW-1185">Reference proteome</keyword>
<comment type="caution">
    <text evidence="1">The sequence shown here is derived from an EMBL/GenBank/DDBJ whole genome shotgun (WGS) entry which is preliminary data.</text>
</comment>
<proteinExistence type="predicted"/>
<protein>
    <submittedName>
        <fullName evidence="1">Uncharacterized protein</fullName>
    </submittedName>
</protein>
<gene>
    <name evidence="1" type="ORF">T01_2584</name>
</gene>
<reference evidence="1 2" key="1">
    <citation type="submission" date="2015-01" db="EMBL/GenBank/DDBJ databases">
        <title>Evolution of Trichinella species and genotypes.</title>
        <authorList>
            <person name="Korhonen P.K."/>
            <person name="Edoardo P."/>
            <person name="Giuseppe L.R."/>
            <person name="Gasser R.B."/>
        </authorList>
    </citation>
    <scope>NUCLEOTIDE SEQUENCE [LARGE SCALE GENOMIC DNA]</scope>
    <source>
        <strain evidence="1">ISS3</strain>
    </source>
</reference>